<dbReference type="EMBL" id="BMAW01015778">
    <property type="protein sequence ID" value="GFT45501.1"/>
    <property type="molecule type" value="Genomic_DNA"/>
</dbReference>
<evidence type="ECO:0000256" key="1">
    <source>
        <dbReference type="SAM" id="MobiDB-lite"/>
    </source>
</evidence>
<dbReference type="AlphaFoldDB" id="A0A8X6P3E3"/>
<evidence type="ECO:0000313" key="3">
    <source>
        <dbReference type="Proteomes" id="UP000887013"/>
    </source>
</evidence>
<accession>A0A8X6P3E3</accession>
<feature type="region of interest" description="Disordered" evidence="1">
    <location>
        <begin position="1"/>
        <end position="53"/>
    </location>
</feature>
<proteinExistence type="predicted"/>
<reference evidence="2" key="1">
    <citation type="submission" date="2020-08" db="EMBL/GenBank/DDBJ databases">
        <title>Multicomponent nature underlies the extraordinary mechanical properties of spider dragline silk.</title>
        <authorList>
            <person name="Kono N."/>
            <person name="Nakamura H."/>
            <person name="Mori M."/>
            <person name="Yoshida Y."/>
            <person name="Ohtoshi R."/>
            <person name="Malay A.D."/>
            <person name="Moran D.A.P."/>
            <person name="Tomita M."/>
            <person name="Numata K."/>
            <person name="Arakawa K."/>
        </authorList>
    </citation>
    <scope>NUCLEOTIDE SEQUENCE</scope>
</reference>
<name>A0A8X6P3E3_NEPPI</name>
<evidence type="ECO:0000313" key="2">
    <source>
        <dbReference type="EMBL" id="GFT45501.1"/>
    </source>
</evidence>
<feature type="compositionally biased region" description="Polar residues" evidence="1">
    <location>
        <begin position="1"/>
        <end position="26"/>
    </location>
</feature>
<dbReference type="Proteomes" id="UP000887013">
    <property type="component" value="Unassembled WGS sequence"/>
</dbReference>
<organism evidence="2 3">
    <name type="scientific">Nephila pilipes</name>
    <name type="common">Giant wood spider</name>
    <name type="synonym">Nephila maculata</name>
    <dbReference type="NCBI Taxonomy" id="299642"/>
    <lineage>
        <taxon>Eukaryota</taxon>
        <taxon>Metazoa</taxon>
        <taxon>Ecdysozoa</taxon>
        <taxon>Arthropoda</taxon>
        <taxon>Chelicerata</taxon>
        <taxon>Arachnida</taxon>
        <taxon>Araneae</taxon>
        <taxon>Araneomorphae</taxon>
        <taxon>Entelegynae</taxon>
        <taxon>Araneoidea</taxon>
        <taxon>Nephilidae</taxon>
        <taxon>Nephila</taxon>
    </lineage>
</organism>
<comment type="caution">
    <text evidence="2">The sequence shown here is derived from an EMBL/GenBank/DDBJ whole genome shotgun (WGS) entry which is preliminary data.</text>
</comment>
<protein>
    <submittedName>
        <fullName evidence="2">Uncharacterized protein</fullName>
    </submittedName>
</protein>
<keyword evidence="3" id="KW-1185">Reference proteome</keyword>
<sequence>MNNNDNIQKTETTQELDSYASNSLASERNDIQHRSSKGVNNHERRGENSAPRSKFVKLMKISICRRIMLMSTRKTVWNKPRTDLKESKGSWEMLWDRKVHLECSPERRMGKTSQENSIPRRILMEIGDVFVTSLG</sequence>
<gene>
    <name evidence="2" type="ORF">NPIL_428501</name>
</gene>